<protein>
    <recommendedName>
        <fullName evidence="4">Lipoprotein</fullName>
    </recommendedName>
</protein>
<proteinExistence type="predicted"/>
<gene>
    <name evidence="2" type="ORF">GCM10023323_68970</name>
</gene>
<dbReference type="Proteomes" id="UP001499878">
    <property type="component" value="Unassembled WGS sequence"/>
</dbReference>
<feature type="region of interest" description="Disordered" evidence="1">
    <location>
        <begin position="47"/>
        <end position="163"/>
    </location>
</feature>
<accession>A0ABP9TFD2</accession>
<organism evidence="2 3">
    <name type="scientific">Streptomyces thinghirensis</name>
    <dbReference type="NCBI Taxonomy" id="551547"/>
    <lineage>
        <taxon>Bacteria</taxon>
        <taxon>Bacillati</taxon>
        <taxon>Actinomycetota</taxon>
        <taxon>Actinomycetes</taxon>
        <taxon>Kitasatosporales</taxon>
        <taxon>Streptomycetaceae</taxon>
        <taxon>Streptomyces</taxon>
    </lineage>
</organism>
<sequence length="189" mass="19951">MRGNLRLSGAVHGARPSRVARVHRTTTTATLLVTVAASALTGCTTVQGPAAADPSTAAARSSAPRPDGPSEPRVVQAPAREALEMIGPSRTPDHASGEPRRTASLKAAPPQRKPPATRARPEQRPWTAPPGTPERERGRERSRVEVPDVPRPTGRDTGENADVCSLGKQYGGWRPGSPEAVICEQAYGH</sequence>
<evidence type="ECO:0008006" key="4">
    <source>
        <dbReference type="Google" id="ProtNLM"/>
    </source>
</evidence>
<name>A0ABP9TFD2_9ACTN</name>
<keyword evidence="3" id="KW-1185">Reference proteome</keyword>
<comment type="caution">
    <text evidence="2">The sequence shown here is derived from an EMBL/GenBank/DDBJ whole genome shotgun (WGS) entry which is preliminary data.</text>
</comment>
<evidence type="ECO:0000256" key="1">
    <source>
        <dbReference type="SAM" id="MobiDB-lite"/>
    </source>
</evidence>
<reference evidence="3" key="1">
    <citation type="journal article" date="2019" name="Int. J. Syst. Evol. Microbiol.">
        <title>The Global Catalogue of Microorganisms (GCM) 10K type strain sequencing project: providing services to taxonomists for standard genome sequencing and annotation.</title>
        <authorList>
            <consortium name="The Broad Institute Genomics Platform"/>
            <consortium name="The Broad Institute Genome Sequencing Center for Infectious Disease"/>
            <person name="Wu L."/>
            <person name="Ma J."/>
        </authorList>
    </citation>
    <scope>NUCLEOTIDE SEQUENCE [LARGE SCALE GENOMIC DNA]</scope>
    <source>
        <strain evidence="3">JCM 18306</strain>
    </source>
</reference>
<evidence type="ECO:0000313" key="2">
    <source>
        <dbReference type="EMBL" id="GAA5216340.1"/>
    </source>
</evidence>
<feature type="compositionally biased region" description="Basic and acidic residues" evidence="1">
    <location>
        <begin position="91"/>
        <end position="101"/>
    </location>
</feature>
<evidence type="ECO:0000313" key="3">
    <source>
        <dbReference type="Proteomes" id="UP001499878"/>
    </source>
</evidence>
<feature type="compositionally biased region" description="Low complexity" evidence="1">
    <location>
        <begin position="48"/>
        <end position="65"/>
    </location>
</feature>
<dbReference type="EMBL" id="BAABJR010000025">
    <property type="protein sequence ID" value="GAA5216340.1"/>
    <property type="molecule type" value="Genomic_DNA"/>
</dbReference>
<feature type="compositionally biased region" description="Basic and acidic residues" evidence="1">
    <location>
        <begin position="133"/>
        <end position="158"/>
    </location>
</feature>